<keyword evidence="5" id="KW-1185">Reference proteome</keyword>
<dbReference type="HAMAP" id="MF_00612">
    <property type="entry name" value="UPF0225"/>
    <property type="match status" value="1"/>
</dbReference>
<reference evidence="4 5" key="1">
    <citation type="submission" date="2021-05" db="EMBL/GenBank/DDBJ databases">
        <title>The draft genome of Geobacter pelophilus DSM 12255.</title>
        <authorList>
            <person name="Xu Z."/>
            <person name="Masuda Y."/>
            <person name="Itoh H."/>
            <person name="Senoo K."/>
        </authorList>
    </citation>
    <scope>NUCLEOTIDE SEQUENCE [LARGE SCALE GENOMIC DNA]</scope>
    <source>
        <strain evidence="4 5">DSM 12255</strain>
    </source>
</reference>
<dbReference type="NCBIfam" id="NF002449">
    <property type="entry name" value="PRK01617.1"/>
    <property type="match status" value="1"/>
</dbReference>
<dbReference type="EMBL" id="JAHCVJ010000005">
    <property type="protein sequence ID" value="MBT0665184.1"/>
    <property type="molecule type" value="Genomic_DNA"/>
</dbReference>
<evidence type="ECO:0000256" key="2">
    <source>
        <dbReference type="HAMAP-Rule" id="MF_00612"/>
    </source>
</evidence>
<dbReference type="Pfam" id="PF17775">
    <property type="entry name" value="YchJ_M-like"/>
    <property type="match status" value="1"/>
</dbReference>
<dbReference type="SUPFAM" id="SSF103642">
    <property type="entry name" value="Sec-C motif"/>
    <property type="match status" value="1"/>
</dbReference>
<dbReference type="InterPro" id="IPR004027">
    <property type="entry name" value="SEC_C_motif"/>
</dbReference>
<evidence type="ECO:0000259" key="3">
    <source>
        <dbReference type="Pfam" id="PF17775"/>
    </source>
</evidence>
<dbReference type="Proteomes" id="UP000811899">
    <property type="component" value="Unassembled WGS sequence"/>
</dbReference>
<dbReference type="NCBIfam" id="NF002486">
    <property type="entry name" value="PRK01752.1"/>
    <property type="match status" value="1"/>
</dbReference>
<accession>A0AAW4LAZ1</accession>
<dbReference type="SUPFAM" id="SSF54427">
    <property type="entry name" value="NTF2-like"/>
    <property type="match status" value="1"/>
</dbReference>
<dbReference type="PANTHER" id="PTHR33747:SF1">
    <property type="entry name" value="ADENYLATE CYCLASE-ASSOCIATED CAP C-TERMINAL DOMAIN-CONTAINING PROTEIN"/>
    <property type="match status" value="1"/>
</dbReference>
<name>A0AAW4LAZ1_9BACT</name>
<gene>
    <name evidence="4" type="ORF">KI809_12830</name>
</gene>
<dbReference type="InterPro" id="IPR048469">
    <property type="entry name" value="YchJ-like_M"/>
</dbReference>
<dbReference type="Gene3D" id="3.10.450.50">
    <property type="match status" value="1"/>
</dbReference>
<protein>
    <recommendedName>
        <fullName evidence="2">UPF0225 protein KI809_12830</fullName>
    </recommendedName>
</protein>
<proteinExistence type="inferred from homology"/>
<dbReference type="PANTHER" id="PTHR33747">
    <property type="entry name" value="UPF0225 PROTEIN SCO1677"/>
    <property type="match status" value="1"/>
</dbReference>
<dbReference type="InterPro" id="IPR023006">
    <property type="entry name" value="YchJ-like"/>
</dbReference>
<dbReference type="AlphaFoldDB" id="A0AAW4LAZ1"/>
<evidence type="ECO:0000313" key="4">
    <source>
        <dbReference type="EMBL" id="MBT0665184.1"/>
    </source>
</evidence>
<dbReference type="RefSeq" id="WP_214171959.1">
    <property type="nucleotide sequence ID" value="NZ_JAHCVJ010000005.1"/>
</dbReference>
<sequence length="164" mass="18228">MAKKAELCPCGSQVSYKSCCEPLIIGKSFAETAEQLMRSRYSAYTKGAMTYLYETTHPSHRAGYDHDGTKEWAENSDWQGLEIISTKDGSPDDSIGEVEFKASYVGGDGEHVHHEIGRFRKADGKWYFTDGRMAGQMPLHVEKIGRNDPCRCGSGKKFKKCCGA</sequence>
<dbReference type="Pfam" id="PF02810">
    <property type="entry name" value="SEC-C"/>
    <property type="match status" value="2"/>
</dbReference>
<comment type="similarity">
    <text evidence="1 2">Belongs to the UPF0225 family.</text>
</comment>
<feature type="domain" description="YchJ-like middle NTF2-like" evidence="3">
    <location>
        <begin position="32"/>
        <end position="131"/>
    </location>
</feature>
<comment type="caution">
    <text evidence="4">The sequence shown here is derived from an EMBL/GenBank/DDBJ whole genome shotgun (WGS) entry which is preliminary data.</text>
</comment>
<evidence type="ECO:0000256" key="1">
    <source>
        <dbReference type="ARBA" id="ARBA00010839"/>
    </source>
</evidence>
<organism evidence="4 5">
    <name type="scientific">Geoanaerobacter pelophilus</name>
    <dbReference type="NCBI Taxonomy" id="60036"/>
    <lineage>
        <taxon>Bacteria</taxon>
        <taxon>Pseudomonadati</taxon>
        <taxon>Thermodesulfobacteriota</taxon>
        <taxon>Desulfuromonadia</taxon>
        <taxon>Geobacterales</taxon>
        <taxon>Geobacteraceae</taxon>
        <taxon>Geoanaerobacter</taxon>
    </lineage>
</organism>
<evidence type="ECO:0000313" key="5">
    <source>
        <dbReference type="Proteomes" id="UP000811899"/>
    </source>
</evidence>
<dbReference type="InterPro" id="IPR032710">
    <property type="entry name" value="NTF2-like_dom_sf"/>
</dbReference>